<dbReference type="Proteomes" id="UP000789396">
    <property type="component" value="Unassembled WGS sequence"/>
</dbReference>
<gene>
    <name evidence="1" type="ORF">RFULGI_LOCUS11902</name>
</gene>
<evidence type="ECO:0000313" key="2">
    <source>
        <dbReference type="Proteomes" id="UP000789396"/>
    </source>
</evidence>
<sequence>QNSSTNPTTNLTTTEIENINVDLLLKEERFEESMKIDIEAISIYTSDG</sequence>
<keyword evidence="2" id="KW-1185">Reference proteome</keyword>
<feature type="non-terminal residue" evidence="1">
    <location>
        <position position="48"/>
    </location>
</feature>
<dbReference type="EMBL" id="CAJVPZ010027172">
    <property type="protein sequence ID" value="CAG8727791.1"/>
    <property type="molecule type" value="Genomic_DNA"/>
</dbReference>
<name>A0A9N9I9V9_9GLOM</name>
<reference evidence="1" key="1">
    <citation type="submission" date="2021-06" db="EMBL/GenBank/DDBJ databases">
        <authorList>
            <person name="Kallberg Y."/>
            <person name="Tangrot J."/>
            <person name="Rosling A."/>
        </authorList>
    </citation>
    <scope>NUCLEOTIDE SEQUENCE</scope>
    <source>
        <strain evidence="1">IN212</strain>
    </source>
</reference>
<comment type="caution">
    <text evidence="1">The sequence shown here is derived from an EMBL/GenBank/DDBJ whole genome shotgun (WGS) entry which is preliminary data.</text>
</comment>
<evidence type="ECO:0000313" key="1">
    <source>
        <dbReference type="EMBL" id="CAG8727791.1"/>
    </source>
</evidence>
<accession>A0A9N9I9V9</accession>
<dbReference type="AlphaFoldDB" id="A0A9N9I9V9"/>
<organism evidence="1 2">
    <name type="scientific">Racocetra fulgida</name>
    <dbReference type="NCBI Taxonomy" id="60492"/>
    <lineage>
        <taxon>Eukaryota</taxon>
        <taxon>Fungi</taxon>
        <taxon>Fungi incertae sedis</taxon>
        <taxon>Mucoromycota</taxon>
        <taxon>Glomeromycotina</taxon>
        <taxon>Glomeromycetes</taxon>
        <taxon>Diversisporales</taxon>
        <taxon>Gigasporaceae</taxon>
        <taxon>Racocetra</taxon>
    </lineage>
</organism>
<feature type="non-terminal residue" evidence="1">
    <location>
        <position position="1"/>
    </location>
</feature>
<protein>
    <submittedName>
        <fullName evidence="1">18478_t:CDS:1</fullName>
    </submittedName>
</protein>
<proteinExistence type="predicted"/>